<dbReference type="Gene3D" id="3.30.565.10">
    <property type="entry name" value="Histidine kinase-like ATPase, C-terminal domain"/>
    <property type="match status" value="1"/>
</dbReference>
<feature type="domain" description="Histidine kinase" evidence="14">
    <location>
        <begin position="243"/>
        <end position="464"/>
    </location>
</feature>
<keyword evidence="9" id="KW-1133">Transmembrane helix</keyword>
<dbReference type="Pfam" id="PF08448">
    <property type="entry name" value="PAS_4"/>
    <property type="match status" value="1"/>
</dbReference>
<dbReference type="SUPFAM" id="SSF47226">
    <property type="entry name" value="Histidine-containing phosphotransfer domain, HPT domain"/>
    <property type="match status" value="1"/>
</dbReference>
<dbReference type="Pfam" id="PF01627">
    <property type="entry name" value="Hpt"/>
    <property type="match status" value="1"/>
</dbReference>
<evidence type="ECO:0000256" key="13">
    <source>
        <dbReference type="PROSITE-ProRule" id="PRU00169"/>
    </source>
</evidence>
<dbReference type="NCBIfam" id="TIGR00229">
    <property type="entry name" value="sensory_box"/>
    <property type="match status" value="1"/>
</dbReference>
<feature type="domain" description="HPt" evidence="17">
    <location>
        <begin position="628"/>
        <end position="726"/>
    </location>
</feature>
<dbReference type="SMART" id="SM00387">
    <property type="entry name" value="HATPase_c"/>
    <property type="match status" value="1"/>
</dbReference>
<dbReference type="InterPro" id="IPR005467">
    <property type="entry name" value="His_kinase_dom"/>
</dbReference>
<dbReference type="Pfam" id="PF00512">
    <property type="entry name" value="HisKA"/>
    <property type="match status" value="1"/>
</dbReference>
<feature type="modified residue" description="4-aspartylphosphate" evidence="13">
    <location>
        <position position="537"/>
    </location>
</feature>
<evidence type="ECO:0000256" key="6">
    <source>
        <dbReference type="ARBA" id="ARBA00022692"/>
    </source>
</evidence>
<dbReference type="InterPro" id="IPR011006">
    <property type="entry name" value="CheY-like_superfamily"/>
</dbReference>
<dbReference type="SMART" id="SM00388">
    <property type="entry name" value="HisKA"/>
    <property type="match status" value="1"/>
</dbReference>
<dbReference type="CDD" id="cd00130">
    <property type="entry name" value="PAS"/>
    <property type="match status" value="1"/>
</dbReference>
<dbReference type="Gene3D" id="1.20.120.160">
    <property type="entry name" value="HPT domain"/>
    <property type="match status" value="1"/>
</dbReference>
<dbReference type="CDD" id="cd00082">
    <property type="entry name" value="HisKA"/>
    <property type="match status" value="1"/>
</dbReference>
<evidence type="ECO:0000256" key="5">
    <source>
        <dbReference type="ARBA" id="ARBA00022553"/>
    </source>
</evidence>
<keyword evidence="11" id="KW-0472">Membrane</keyword>
<gene>
    <name evidence="18" type="ORF">I5L79_03650</name>
</gene>
<evidence type="ECO:0000256" key="3">
    <source>
        <dbReference type="ARBA" id="ARBA00012438"/>
    </source>
</evidence>
<evidence type="ECO:0000259" key="17">
    <source>
        <dbReference type="PROSITE" id="PS50894"/>
    </source>
</evidence>
<evidence type="ECO:0000313" key="19">
    <source>
        <dbReference type="Proteomes" id="UP000601099"/>
    </source>
</evidence>
<dbReference type="SUPFAM" id="SSF52172">
    <property type="entry name" value="CheY-like"/>
    <property type="match status" value="1"/>
</dbReference>
<dbReference type="SUPFAM" id="SSF55785">
    <property type="entry name" value="PYP-like sensor domain (PAS domain)"/>
    <property type="match status" value="1"/>
</dbReference>
<dbReference type="InterPro" id="IPR036097">
    <property type="entry name" value="HisK_dim/P_sf"/>
</dbReference>
<dbReference type="SUPFAM" id="SSF47384">
    <property type="entry name" value="Homodimeric domain of signal transducing histidine kinase"/>
    <property type="match status" value="1"/>
</dbReference>
<dbReference type="Pfam" id="PF02518">
    <property type="entry name" value="HATPase_c"/>
    <property type="match status" value="1"/>
</dbReference>
<dbReference type="RefSeq" id="WP_196953679.1">
    <property type="nucleotide sequence ID" value="NZ_JADWYK010000002.1"/>
</dbReference>
<keyword evidence="4" id="KW-1003">Cell membrane</keyword>
<sequence>MPTPPDSLAAQLLAQSPNPVLRLMANGAVAYANPAAEALLGQLGAEQEAVVLQRLLALPSAADISLNGQHYQVAVVADADARTLYFTDTTARQLTEQRAFFETVFQHLPTGVAIFDADQRFLYVNPAAVRNDEVREWLIGKDNFEYCQHRNHPITMAVERQQKFELAVQQRSEVMWEETVHGLAGTRHWLRIYHPVFDADGTLRMVVGSSADITDRYLAEQETTRARHAAEAAVRARETFLANMSHEIRTPMNGVLGMAGLLARTELSAQQQEYVSIIRNSGNHLLSVLNDVLDVAKITSGKLELEHMPFDLGNVIRIATQTQAFRANEKDLQFVLEPLDLPEILVLGDPHRLSQVLLNLLSNAIKFTQQGEVRLLARCRQETEAALMVHFRVSDTGVGVPASKQEAIFASFAQAYADTTRNFGGTGLGLTISSTLVEQLGGNLVLCSVPGEGSTFSFTLTFPKAPAGFVAEHHAPAPHDAGLVQGWRVLLVEDHDVNRLLAQLVLEHYGVTVDAAVSGAAALQLFEQHRYQCILMDIQMPDMSGLDVTAAMRRHPDDARARTPIIALTANAFRADNEKYLAAGMDDCVAKPFDEAELLRKMLALHQKAEATAPLFDLHDLHQMAHGSPTFARRILESFLEQTPAVLAQLQQAATDADWPTVAMCAHKLKPSLKLLRSPELLAAVRELENPTAQAAGRRAASHQLSNTLPTLLVQLQANLEATARK</sequence>
<dbReference type="InterPro" id="IPR036890">
    <property type="entry name" value="HATPase_C_sf"/>
</dbReference>
<keyword evidence="8" id="KW-0067">ATP-binding</keyword>
<keyword evidence="5 13" id="KW-0597">Phosphoprotein</keyword>
<dbReference type="InterPro" id="IPR035965">
    <property type="entry name" value="PAS-like_dom_sf"/>
</dbReference>
<dbReference type="InterPro" id="IPR004358">
    <property type="entry name" value="Sig_transdc_His_kin-like_C"/>
</dbReference>
<dbReference type="Proteomes" id="UP000601099">
    <property type="component" value="Unassembled WGS sequence"/>
</dbReference>
<evidence type="ECO:0000256" key="7">
    <source>
        <dbReference type="ARBA" id="ARBA00022741"/>
    </source>
</evidence>
<accession>A0ABS0KXP8</accession>
<organism evidence="18 19">
    <name type="scientific">Hymenobacter guriensis</name>
    <dbReference type="NCBI Taxonomy" id="2793065"/>
    <lineage>
        <taxon>Bacteria</taxon>
        <taxon>Pseudomonadati</taxon>
        <taxon>Bacteroidota</taxon>
        <taxon>Cytophagia</taxon>
        <taxon>Cytophagales</taxon>
        <taxon>Hymenobacteraceae</taxon>
        <taxon>Hymenobacter</taxon>
    </lineage>
</organism>
<dbReference type="InterPro" id="IPR013656">
    <property type="entry name" value="PAS_4"/>
</dbReference>
<evidence type="ECO:0000256" key="12">
    <source>
        <dbReference type="PROSITE-ProRule" id="PRU00110"/>
    </source>
</evidence>
<keyword evidence="10" id="KW-0902">Two-component regulatory system</keyword>
<dbReference type="PANTHER" id="PTHR45339">
    <property type="entry name" value="HYBRID SIGNAL TRANSDUCTION HISTIDINE KINASE J"/>
    <property type="match status" value="1"/>
</dbReference>
<dbReference type="EMBL" id="JADWYK010000002">
    <property type="protein sequence ID" value="MBG8552624.1"/>
    <property type="molecule type" value="Genomic_DNA"/>
</dbReference>
<dbReference type="SMART" id="SM00091">
    <property type="entry name" value="PAS"/>
    <property type="match status" value="2"/>
</dbReference>
<dbReference type="Gene3D" id="3.40.50.2300">
    <property type="match status" value="1"/>
</dbReference>
<evidence type="ECO:0000256" key="9">
    <source>
        <dbReference type="ARBA" id="ARBA00022989"/>
    </source>
</evidence>
<dbReference type="EC" id="2.7.13.3" evidence="3"/>
<feature type="modified residue" description="Phosphohistidine" evidence="12">
    <location>
        <position position="667"/>
    </location>
</feature>
<dbReference type="PROSITE" id="PS50894">
    <property type="entry name" value="HPT"/>
    <property type="match status" value="1"/>
</dbReference>
<dbReference type="CDD" id="cd17546">
    <property type="entry name" value="REC_hyHK_CKI1_RcsC-like"/>
    <property type="match status" value="1"/>
</dbReference>
<evidence type="ECO:0000259" key="16">
    <source>
        <dbReference type="PROSITE" id="PS50113"/>
    </source>
</evidence>
<evidence type="ECO:0000256" key="10">
    <source>
        <dbReference type="ARBA" id="ARBA00023012"/>
    </source>
</evidence>
<evidence type="ECO:0000256" key="11">
    <source>
        <dbReference type="ARBA" id="ARBA00023136"/>
    </source>
</evidence>
<proteinExistence type="predicted"/>
<evidence type="ECO:0000256" key="4">
    <source>
        <dbReference type="ARBA" id="ARBA00022475"/>
    </source>
</evidence>
<dbReference type="Pfam" id="PF00072">
    <property type="entry name" value="Response_reg"/>
    <property type="match status" value="1"/>
</dbReference>
<dbReference type="InterPro" id="IPR000700">
    <property type="entry name" value="PAS-assoc_C"/>
</dbReference>
<dbReference type="InterPro" id="IPR001789">
    <property type="entry name" value="Sig_transdc_resp-reg_receiver"/>
</dbReference>
<keyword evidence="6" id="KW-0812">Transmembrane</keyword>
<dbReference type="InterPro" id="IPR003661">
    <property type="entry name" value="HisK_dim/P_dom"/>
</dbReference>
<evidence type="ECO:0000256" key="8">
    <source>
        <dbReference type="ARBA" id="ARBA00022840"/>
    </source>
</evidence>
<dbReference type="InterPro" id="IPR000014">
    <property type="entry name" value="PAS"/>
</dbReference>
<evidence type="ECO:0000259" key="15">
    <source>
        <dbReference type="PROSITE" id="PS50110"/>
    </source>
</evidence>
<dbReference type="SUPFAM" id="SSF55874">
    <property type="entry name" value="ATPase domain of HSP90 chaperone/DNA topoisomerase II/histidine kinase"/>
    <property type="match status" value="1"/>
</dbReference>
<dbReference type="Gene3D" id="3.30.450.20">
    <property type="entry name" value="PAS domain"/>
    <property type="match status" value="1"/>
</dbReference>
<name>A0ABS0KXP8_9BACT</name>
<reference evidence="18 19" key="1">
    <citation type="submission" date="2020-11" db="EMBL/GenBank/DDBJ databases">
        <title>Hymenobacter sp.</title>
        <authorList>
            <person name="Kim M.K."/>
        </authorList>
    </citation>
    <scope>NUCLEOTIDE SEQUENCE [LARGE SCALE GENOMIC DNA]</scope>
    <source>
        <strain evidence="18 19">BT594</strain>
    </source>
</reference>
<comment type="subcellular location">
    <subcellularLocation>
        <location evidence="2">Cell membrane</location>
        <topology evidence="2">Multi-pass membrane protein</topology>
    </subcellularLocation>
</comment>
<dbReference type="CDD" id="cd16922">
    <property type="entry name" value="HATPase_EvgS-ArcB-TorS-like"/>
    <property type="match status" value="1"/>
</dbReference>
<dbReference type="Gene3D" id="1.10.287.130">
    <property type="match status" value="1"/>
</dbReference>
<dbReference type="InterPro" id="IPR036641">
    <property type="entry name" value="HPT_dom_sf"/>
</dbReference>
<feature type="domain" description="Response regulatory" evidence="15">
    <location>
        <begin position="488"/>
        <end position="606"/>
    </location>
</feature>
<dbReference type="InterPro" id="IPR008207">
    <property type="entry name" value="Sig_transdc_His_kin_Hpt_dom"/>
</dbReference>
<dbReference type="InterPro" id="IPR003594">
    <property type="entry name" value="HATPase_dom"/>
</dbReference>
<keyword evidence="7" id="KW-0547">Nucleotide-binding</keyword>
<feature type="domain" description="PAC" evidence="16">
    <location>
        <begin position="170"/>
        <end position="225"/>
    </location>
</feature>
<dbReference type="PANTHER" id="PTHR45339:SF1">
    <property type="entry name" value="HYBRID SIGNAL TRANSDUCTION HISTIDINE KINASE J"/>
    <property type="match status" value="1"/>
</dbReference>
<dbReference type="PROSITE" id="PS50109">
    <property type="entry name" value="HIS_KIN"/>
    <property type="match status" value="1"/>
</dbReference>
<dbReference type="PROSITE" id="PS50110">
    <property type="entry name" value="RESPONSE_REGULATORY"/>
    <property type="match status" value="1"/>
</dbReference>
<evidence type="ECO:0000256" key="2">
    <source>
        <dbReference type="ARBA" id="ARBA00004651"/>
    </source>
</evidence>
<dbReference type="SMART" id="SM00448">
    <property type="entry name" value="REC"/>
    <property type="match status" value="1"/>
</dbReference>
<dbReference type="Pfam" id="PF13188">
    <property type="entry name" value="PAS_8"/>
    <property type="match status" value="1"/>
</dbReference>
<evidence type="ECO:0000256" key="1">
    <source>
        <dbReference type="ARBA" id="ARBA00000085"/>
    </source>
</evidence>
<keyword evidence="19" id="KW-1185">Reference proteome</keyword>
<dbReference type="PROSITE" id="PS50113">
    <property type="entry name" value="PAC"/>
    <property type="match status" value="1"/>
</dbReference>
<protein>
    <recommendedName>
        <fullName evidence="3">histidine kinase</fullName>
        <ecNumber evidence="3">2.7.13.3</ecNumber>
    </recommendedName>
</protein>
<dbReference type="PRINTS" id="PR00344">
    <property type="entry name" value="BCTRLSENSOR"/>
</dbReference>
<evidence type="ECO:0000259" key="14">
    <source>
        <dbReference type="PROSITE" id="PS50109"/>
    </source>
</evidence>
<comment type="catalytic activity">
    <reaction evidence="1">
        <text>ATP + protein L-histidine = ADP + protein N-phospho-L-histidine.</text>
        <dbReference type="EC" id="2.7.13.3"/>
    </reaction>
</comment>
<comment type="caution">
    <text evidence="18">The sequence shown here is derived from an EMBL/GenBank/DDBJ whole genome shotgun (WGS) entry which is preliminary data.</text>
</comment>
<evidence type="ECO:0000313" key="18">
    <source>
        <dbReference type="EMBL" id="MBG8552624.1"/>
    </source>
</evidence>